<evidence type="ECO:0000256" key="10">
    <source>
        <dbReference type="ARBA" id="ARBA00023004"/>
    </source>
</evidence>
<evidence type="ECO:0000256" key="2">
    <source>
        <dbReference type="ARBA" id="ARBA00007543"/>
    </source>
</evidence>
<dbReference type="OrthoDB" id="9776710at2"/>
<evidence type="ECO:0000256" key="7">
    <source>
        <dbReference type="ARBA" id="ARBA00022723"/>
    </source>
</evidence>
<dbReference type="GO" id="GO:0016682">
    <property type="term" value="F:oxidoreductase activity, acting on diphenols and related substances as donors, oxygen as acceptor"/>
    <property type="evidence" value="ECO:0007669"/>
    <property type="project" value="TreeGrafter"/>
</dbReference>
<evidence type="ECO:0000256" key="1">
    <source>
        <dbReference type="ARBA" id="ARBA00004651"/>
    </source>
</evidence>
<dbReference type="RefSeq" id="WP_123744727.1">
    <property type="nucleotide sequence ID" value="NZ_RJKM01000001.1"/>
</dbReference>
<dbReference type="GO" id="GO:0046872">
    <property type="term" value="F:metal ion binding"/>
    <property type="evidence" value="ECO:0007669"/>
    <property type="project" value="UniProtKB-KW"/>
</dbReference>
<dbReference type="NCBIfam" id="TIGR00203">
    <property type="entry name" value="cydB"/>
    <property type="match status" value="1"/>
</dbReference>
<feature type="transmembrane region" description="Helical" evidence="13">
    <location>
        <begin position="220"/>
        <end position="241"/>
    </location>
</feature>
<dbReference type="AlphaFoldDB" id="A0A3N1H9Q1"/>
<protein>
    <submittedName>
        <fullName evidence="14">Cytochrome bd-I ubiquinol oxidase subunit 2 apoprotein</fullName>
    </submittedName>
</protein>
<evidence type="ECO:0000256" key="12">
    <source>
        <dbReference type="SAM" id="MobiDB-lite"/>
    </source>
</evidence>
<keyword evidence="9 13" id="KW-1133">Transmembrane helix</keyword>
<evidence type="ECO:0000313" key="14">
    <source>
        <dbReference type="EMBL" id="ROP39198.1"/>
    </source>
</evidence>
<gene>
    <name evidence="14" type="ORF">EDD40_4577</name>
</gene>
<feature type="transmembrane region" description="Helical" evidence="13">
    <location>
        <begin position="248"/>
        <end position="267"/>
    </location>
</feature>
<dbReference type="InterPro" id="IPR003317">
    <property type="entry name" value="Cyt-d_oxidase_su2"/>
</dbReference>
<dbReference type="PANTHER" id="PTHR43141">
    <property type="entry name" value="CYTOCHROME BD2 SUBUNIT II"/>
    <property type="match status" value="1"/>
</dbReference>
<comment type="subcellular location">
    <subcellularLocation>
        <location evidence="1">Cell membrane</location>
        <topology evidence="1">Multi-pass membrane protein</topology>
    </subcellularLocation>
</comment>
<dbReference type="PANTHER" id="PTHR43141:SF5">
    <property type="entry name" value="CYTOCHROME BD-I UBIQUINOL OXIDASE SUBUNIT 2"/>
    <property type="match status" value="1"/>
</dbReference>
<feature type="transmembrane region" description="Helical" evidence="13">
    <location>
        <begin position="72"/>
        <end position="92"/>
    </location>
</feature>
<keyword evidence="11 13" id="KW-0472">Membrane</keyword>
<evidence type="ECO:0000313" key="15">
    <source>
        <dbReference type="Proteomes" id="UP000268727"/>
    </source>
</evidence>
<proteinExistence type="inferred from homology"/>
<feature type="transmembrane region" description="Helical" evidence="13">
    <location>
        <begin position="192"/>
        <end position="214"/>
    </location>
</feature>
<evidence type="ECO:0000256" key="8">
    <source>
        <dbReference type="ARBA" id="ARBA00022982"/>
    </source>
</evidence>
<organism evidence="14 15">
    <name type="scientific">Saccharothrix texasensis</name>
    <dbReference type="NCBI Taxonomy" id="103734"/>
    <lineage>
        <taxon>Bacteria</taxon>
        <taxon>Bacillati</taxon>
        <taxon>Actinomycetota</taxon>
        <taxon>Actinomycetes</taxon>
        <taxon>Pseudonocardiales</taxon>
        <taxon>Pseudonocardiaceae</taxon>
        <taxon>Saccharothrix</taxon>
    </lineage>
</organism>
<keyword evidence="6 13" id="KW-0812">Transmembrane</keyword>
<dbReference type="GO" id="GO:0009055">
    <property type="term" value="F:electron transfer activity"/>
    <property type="evidence" value="ECO:0007669"/>
    <property type="project" value="TreeGrafter"/>
</dbReference>
<evidence type="ECO:0000256" key="13">
    <source>
        <dbReference type="SAM" id="Phobius"/>
    </source>
</evidence>
<sequence>METLWFCVIALLWLGYLFLEGFDFGVGMLLPVLGRSERERRVLINTIGPVWDGNEVWLLVAGGATFAAFPDWYASLFSSVYLPLVLFLLALIGRGVAFEYRGKVDSARWRRTWDAVIVAGSWVAPLGVGLLLSATVFGMPLDAAGDRVGSPFASIRWETLLGAAAVAGYALVHGAVFLSLKTEGEVRERARALALKVAPVALLPLLVLLLTVQLRFGSAWTWGASIVVALAALGAYGRLVLRREGQAFALMGVAVAATVAALFGALYPNVLPSTLDPAWSLTVAGAASSPYTLTVMTWVAAFGTPAVLVYQGWTYWVFRKRIGTRHIPAVSVPSASAPSGSASSGSVSSGSVSSGSVSSGQVP</sequence>
<dbReference type="EMBL" id="RJKM01000001">
    <property type="protein sequence ID" value="ROP39198.1"/>
    <property type="molecule type" value="Genomic_DNA"/>
</dbReference>
<feature type="transmembrane region" description="Helical" evidence="13">
    <location>
        <begin position="113"/>
        <end position="139"/>
    </location>
</feature>
<keyword evidence="5" id="KW-0349">Heme</keyword>
<dbReference type="GO" id="GO:0005886">
    <property type="term" value="C:plasma membrane"/>
    <property type="evidence" value="ECO:0007669"/>
    <property type="project" value="UniProtKB-SubCell"/>
</dbReference>
<evidence type="ECO:0000256" key="4">
    <source>
        <dbReference type="ARBA" id="ARBA00022475"/>
    </source>
</evidence>
<keyword evidence="15" id="KW-1185">Reference proteome</keyword>
<evidence type="ECO:0000256" key="3">
    <source>
        <dbReference type="ARBA" id="ARBA00022448"/>
    </source>
</evidence>
<evidence type="ECO:0000256" key="11">
    <source>
        <dbReference type="ARBA" id="ARBA00023136"/>
    </source>
</evidence>
<dbReference type="PIRSF" id="PIRSF000267">
    <property type="entry name" value="Cyt_oxidse_sub2"/>
    <property type="match status" value="1"/>
</dbReference>
<evidence type="ECO:0000256" key="9">
    <source>
        <dbReference type="ARBA" id="ARBA00022989"/>
    </source>
</evidence>
<name>A0A3N1H9Q1_9PSEU</name>
<reference evidence="14 15" key="1">
    <citation type="submission" date="2018-11" db="EMBL/GenBank/DDBJ databases">
        <title>Sequencing the genomes of 1000 actinobacteria strains.</title>
        <authorList>
            <person name="Klenk H.-P."/>
        </authorList>
    </citation>
    <scope>NUCLEOTIDE SEQUENCE [LARGE SCALE GENOMIC DNA]</scope>
    <source>
        <strain evidence="14 15">DSM 44231</strain>
    </source>
</reference>
<keyword evidence="8" id="KW-0249">Electron transport</keyword>
<accession>A0A3N1H9Q1</accession>
<keyword evidence="10" id="KW-0408">Iron</keyword>
<dbReference type="Proteomes" id="UP000268727">
    <property type="component" value="Unassembled WGS sequence"/>
</dbReference>
<keyword evidence="3" id="KW-0813">Transport</keyword>
<keyword evidence="4" id="KW-1003">Cell membrane</keyword>
<dbReference type="GO" id="GO:0070069">
    <property type="term" value="C:cytochrome complex"/>
    <property type="evidence" value="ECO:0007669"/>
    <property type="project" value="TreeGrafter"/>
</dbReference>
<dbReference type="GO" id="GO:0019646">
    <property type="term" value="P:aerobic electron transport chain"/>
    <property type="evidence" value="ECO:0007669"/>
    <property type="project" value="TreeGrafter"/>
</dbReference>
<feature type="transmembrane region" description="Helical" evidence="13">
    <location>
        <begin position="295"/>
        <end position="318"/>
    </location>
</feature>
<comment type="caution">
    <text evidence="14">The sequence shown here is derived from an EMBL/GenBank/DDBJ whole genome shotgun (WGS) entry which is preliminary data.</text>
</comment>
<feature type="region of interest" description="Disordered" evidence="12">
    <location>
        <begin position="332"/>
        <end position="363"/>
    </location>
</feature>
<comment type="similarity">
    <text evidence="2">Belongs to the cytochrome ubiquinol oxidase subunit 2 family.</text>
</comment>
<evidence type="ECO:0000256" key="5">
    <source>
        <dbReference type="ARBA" id="ARBA00022617"/>
    </source>
</evidence>
<feature type="transmembrane region" description="Helical" evidence="13">
    <location>
        <begin position="159"/>
        <end position="180"/>
    </location>
</feature>
<evidence type="ECO:0000256" key="6">
    <source>
        <dbReference type="ARBA" id="ARBA00022692"/>
    </source>
</evidence>
<dbReference type="Pfam" id="PF02322">
    <property type="entry name" value="Cyt_bd_oxida_II"/>
    <property type="match status" value="1"/>
</dbReference>
<keyword evidence="7" id="KW-0479">Metal-binding</keyword>